<reference evidence="1 2" key="1">
    <citation type="submission" date="2021-06" db="EMBL/GenBank/DDBJ databases">
        <authorList>
            <person name="Palmer J.M."/>
        </authorList>
    </citation>
    <scope>NUCLEOTIDE SEQUENCE [LARGE SCALE GENOMIC DNA]</scope>
    <source>
        <strain evidence="1 2">XC_2019</strain>
        <tissue evidence="1">Muscle</tissue>
    </source>
</reference>
<accession>A0ABV0S0P7</accession>
<proteinExistence type="predicted"/>
<comment type="caution">
    <text evidence="1">The sequence shown here is derived from an EMBL/GenBank/DDBJ whole genome shotgun (WGS) entry which is preliminary data.</text>
</comment>
<name>A0ABV0S0P7_9TELE</name>
<dbReference type="Proteomes" id="UP001434883">
    <property type="component" value="Unassembled WGS sequence"/>
</dbReference>
<gene>
    <name evidence="1" type="ORF">XENOCAPTIV_007006</name>
</gene>
<dbReference type="EMBL" id="JAHRIN010067237">
    <property type="protein sequence ID" value="MEQ2214125.1"/>
    <property type="molecule type" value="Genomic_DNA"/>
</dbReference>
<evidence type="ECO:0000313" key="2">
    <source>
        <dbReference type="Proteomes" id="UP001434883"/>
    </source>
</evidence>
<protein>
    <submittedName>
        <fullName evidence="1">Uncharacterized protein</fullName>
    </submittedName>
</protein>
<organism evidence="1 2">
    <name type="scientific">Xenoophorus captivus</name>
    <dbReference type="NCBI Taxonomy" id="1517983"/>
    <lineage>
        <taxon>Eukaryota</taxon>
        <taxon>Metazoa</taxon>
        <taxon>Chordata</taxon>
        <taxon>Craniata</taxon>
        <taxon>Vertebrata</taxon>
        <taxon>Euteleostomi</taxon>
        <taxon>Actinopterygii</taxon>
        <taxon>Neopterygii</taxon>
        <taxon>Teleostei</taxon>
        <taxon>Neoteleostei</taxon>
        <taxon>Acanthomorphata</taxon>
        <taxon>Ovalentaria</taxon>
        <taxon>Atherinomorphae</taxon>
        <taxon>Cyprinodontiformes</taxon>
        <taxon>Goodeidae</taxon>
        <taxon>Xenoophorus</taxon>
    </lineage>
</organism>
<evidence type="ECO:0000313" key="1">
    <source>
        <dbReference type="EMBL" id="MEQ2214125.1"/>
    </source>
</evidence>
<sequence length="134" mass="14734">MFPDFNYRHSLKPAFVIKNFLYLISSSIPFSSACKICINYSKDSAETKRSLFPKPNLHPSALTSKLVNKKCLSLHSPAAHISSFLFSNANAGNDQGRLHLFQTLKEIHSSPPTFMIDAAAAASSSSSHESCRSK</sequence>
<keyword evidence="2" id="KW-1185">Reference proteome</keyword>